<dbReference type="OMA" id="WTITPGN"/>
<dbReference type="Gene3D" id="2.80.10.50">
    <property type="match status" value="1"/>
</dbReference>
<feature type="chain" id="PRO_5003889915" description="Ricin B lectin domain-containing protein" evidence="1">
    <location>
        <begin position="24"/>
        <end position="161"/>
    </location>
</feature>
<evidence type="ECO:0008006" key="4">
    <source>
        <dbReference type="Google" id="ProtNLM"/>
    </source>
</evidence>
<dbReference type="EMBL" id="JH971399">
    <property type="protein sequence ID" value="EKM76857.1"/>
    <property type="molecule type" value="Genomic_DNA"/>
</dbReference>
<proteinExistence type="predicted"/>
<keyword evidence="3" id="KW-1185">Reference proteome</keyword>
<evidence type="ECO:0000313" key="3">
    <source>
        <dbReference type="Proteomes" id="UP000008493"/>
    </source>
</evidence>
<dbReference type="GeneID" id="18825887"/>
<dbReference type="AlphaFoldDB" id="K5X1R5"/>
<reference evidence="3" key="1">
    <citation type="journal article" date="2012" name="Proc. Natl. Acad. Sci. U.S.A.">
        <title>Genome sequence of the button mushroom Agaricus bisporus reveals mechanisms governing adaptation to a humic-rich ecological niche.</title>
        <authorList>
            <person name="Morin E."/>
            <person name="Kohler A."/>
            <person name="Baker A.R."/>
            <person name="Foulongne-Oriol M."/>
            <person name="Lombard V."/>
            <person name="Nagy L.G."/>
            <person name="Ohm R.A."/>
            <person name="Patyshakuliyeva A."/>
            <person name="Brun A."/>
            <person name="Aerts A.L."/>
            <person name="Bailey A.M."/>
            <person name="Billette C."/>
            <person name="Coutinho P.M."/>
            <person name="Deakin G."/>
            <person name="Doddapaneni H."/>
            <person name="Floudas D."/>
            <person name="Grimwood J."/>
            <person name="Hilden K."/>
            <person name="Kuees U."/>
            <person name="LaButti K.M."/>
            <person name="Lapidus A."/>
            <person name="Lindquist E.A."/>
            <person name="Lucas S.M."/>
            <person name="Murat C."/>
            <person name="Riley R.W."/>
            <person name="Salamov A.A."/>
            <person name="Schmutz J."/>
            <person name="Subramanian V."/>
            <person name="Woesten H.A.B."/>
            <person name="Xu J."/>
            <person name="Eastwood D.C."/>
            <person name="Foster G.D."/>
            <person name="Sonnenberg A.S."/>
            <person name="Cullen D."/>
            <person name="de Vries R.P."/>
            <person name="Lundell T."/>
            <person name="Hibbett D.S."/>
            <person name="Henrissat B."/>
            <person name="Burton K.S."/>
            <person name="Kerrigan R.W."/>
            <person name="Challen M.P."/>
            <person name="Grigoriev I.V."/>
            <person name="Martin F."/>
        </authorList>
    </citation>
    <scope>NUCLEOTIDE SEQUENCE [LARGE SCALE GENOMIC DNA]</scope>
    <source>
        <strain evidence="3">JB137-S8 / ATCC MYA-4627 / FGSC 10392</strain>
    </source>
</reference>
<dbReference type="KEGG" id="abp:AGABI1DRAFT122360"/>
<dbReference type="Proteomes" id="UP000008493">
    <property type="component" value="Unassembled WGS sequence"/>
</dbReference>
<dbReference type="RefSeq" id="XP_007332473.1">
    <property type="nucleotide sequence ID" value="XM_007332411.1"/>
</dbReference>
<evidence type="ECO:0000313" key="2">
    <source>
        <dbReference type="EMBL" id="EKM76857.1"/>
    </source>
</evidence>
<dbReference type="OrthoDB" id="2923660at2759"/>
<organism evidence="2 3">
    <name type="scientific">Agaricus bisporus var. burnettii (strain JB137-S8 / ATCC MYA-4627 / FGSC 10392)</name>
    <name type="common">White button mushroom</name>
    <dbReference type="NCBI Taxonomy" id="597362"/>
    <lineage>
        <taxon>Eukaryota</taxon>
        <taxon>Fungi</taxon>
        <taxon>Dikarya</taxon>
        <taxon>Basidiomycota</taxon>
        <taxon>Agaricomycotina</taxon>
        <taxon>Agaricomycetes</taxon>
        <taxon>Agaricomycetidae</taxon>
        <taxon>Agaricales</taxon>
        <taxon>Agaricineae</taxon>
        <taxon>Agaricaceae</taxon>
        <taxon>Agaricus</taxon>
    </lineage>
</organism>
<protein>
    <recommendedName>
        <fullName evidence="4">Ricin B lectin domain-containing protein</fullName>
    </recommendedName>
</protein>
<dbReference type="HOGENOM" id="CLU_1643204_0_0_1"/>
<name>K5X1R5_AGABU</name>
<keyword evidence="1" id="KW-0732">Signal</keyword>
<dbReference type="SUPFAM" id="SSF50370">
    <property type="entry name" value="Ricin B-like lectins"/>
    <property type="match status" value="1"/>
</dbReference>
<dbReference type="InParanoid" id="K5X1R5"/>
<gene>
    <name evidence="2" type="ORF">AGABI1DRAFT_122360</name>
</gene>
<sequence>MLFLNFFSSTLTTIFFGAILVQAQDLAAGRYRIFNGDRSARSFPIEQPEFDAPITMSNQFADVFEQWNVTPDGNGAYLIQNVGGSARAFADPTLNTEVHAILEKQTSWLIENKGSNAPGEIKIPFQDLLWTITPGNGGDDTITLKGSDGSAVQRFVFQPVA</sequence>
<accession>K5X1R5</accession>
<dbReference type="InterPro" id="IPR035992">
    <property type="entry name" value="Ricin_B-like_lectins"/>
</dbReference>
<feature type="signal peptide" evidence="1">
    <location>
        <begin position="1"/>
        <end position="23"/>
    </location>
</feature>
<evidence type="ECO:0000256" key="1">
    <source>
        <dbReference type="SAM" id="SignalP"/>
    </source>
</evidence>
<dbReference type="CDD" id="cd23714">
    <property type="entry name" value="beta-trefoil_Ricin_MtaL"/>
    <property type="match status" value="1"/>
</dbReference>